<organism evidence="1 2">
    <name type="scientific">Candidatus Nitrobium versatile</name>
    <dbReference type="NCBI Taxonomy" id="2884831"/>
    <lineage>
        <taxon>Bacteria</taxon>
        <taxon>Pseudomonadati</taxon>
        <taxon>Nitrospirota</taxon>
        <taxon>Nitrospiria</taxon>
        <taxon>Nitrospirales</taxon>
        <taxon>Nitrospiraceae</taxon>
        <taxon>Candidatus Nitrobium</taxon>
    </lineage>
</organism>
<sequence length="291" mass="33439">MKTLKSVLDRLYAEYDFAARMLFDPIEFPHRYTDPADIEVTGFISCCLAYGKVELFKPVLESIFDRMSRKEKSPRDFLLRFDAGKQRDLFAGVQYRFNRNGDILSLFHVLHRLLSRHGSLEAVFMKHYSKSDSTVGGGLTGLVEEALSIDTSPVYGENRKPYGFLQFFPSPGRGSACKRMNLFLRWMVRDRDIDFGIWKGVSKNKLVIPLDTHIARIAKCLGFTKRSSQDWKTAVEITDALKQFDPGDPLKYDFALCHQGISKVCTGVRCAECRLFGRKRKEREDRSYRTG</sequence>
<dbReference type="Pfam" id="PF09674">
    <property type="entry name" value="DUF2400"/>
    <property type="match status" value="1"/>
</dbReference>
<gene>
    <name evidence="1" type="ORF">K8I29_14760</name>
</gene>
<dbReference type="InterPro" id="IPR014127">
    <property type="entry name" value="CHP02757"/>
</dbReference>
<dbReference type="GO" id="GO:0006281">
    <property type="term" value="P:DNA repair"/>
    <property type="evidence" value="ECO:0007669"/>
    <property type="project" value="InterPro"/>
</dbReference>
<dbReference type="GO" id="GO:0003824">
    <property type="term" value="F:catalytic activity"/>
    <property type="evidence" value="ECO:0007669"/>
    <property type="project" value="InterPro"/>
</dbReference>
<name>A0A953LXY6_9BACT</name>
<dbReference type="InterPro" id="IPR011257">
    <property type="entry name" value="DNA_glycosylase"/>
</dbReference>
<evidence type="ECO:0000313" key="2">
    <source>
        <dbReference type="Proteomes" id="UP000705867"/>
    </source>
</evidence>
<reference evidence="1" key="1">
    <citation type="journal article" date="2021" name="bioRxiv">
        <title>Unraveling nitrogen, sulfur and carbon metabolic pathways and microbial community transcriptional responses to substrate deprivation and toxicity stresses in a bioreactor mimicking anoxic brackish coastal sediment conditions.</title>
        <authorList>
            <person name="Martins P.D."/>
            <person name="Echeveste M.J."/>
            <person name="Arshad A."/>
            <person name="Kurth J."/>
            <person name="Ouboter H."/>
            <person name="Jetten M.S.M."/>
            <person name="Welte C.U."/>
        </authorList>
    </citation>
    <scope>NUCLEOTIDE SEQUENCE</scope>
    <source>
        <strain evidence="1">MAG_39</strain>
    </source>
</reference>
<dbReference type="SUPFAM" id="SSF48150">
    <property type="entry name" value="DNA-glycosylase"/>
    <property type="match status" value="1"/>
</dbReference>
<dbReference type="NCBIfam" id="TIGR02757">
    <property type="entry name" value="TIGR02757 family protein"/>
    <property type="match status" value="1"/>
</dbReference>
<evidence type="ECO:0000313" key="1">
    <source>
        <dbReference type="EMBL" id="MBZ0157456.1"/>
    </source>
</evidence>
<dbReference type="Proteomes" id="UP000705867">
    <property type="component" value="Unassembled WGS sequence"/>
</dbReference>
<dbReference type="AlphaFoldDB" id="A0A953LXY6"/>
<dbReference type="Gene3D" id="1.10.1670.10">
    <property type="entry name" value="Helix-hairpin-Helix base-excision DNA repair enzymes (C-terminal)"/>
    <property type="match status" value="1"/>
</dbReference>
<proteinExistence type="predicted"/>
<reference evidence="1" key="2">
    <citation type="submission" date="2021-08" db="EMBL/GenBank/DDBJ databases">
        <authorList>
            <person name="Dalcin Martins P."/>
        </authorList>
    </citation>
    <scope>NUCLEOTIDE SEQUENCE</scope>
    <source>
        <strain evidence="1">MAG_39</strain>
    </source>
</reference>
<protein>
    <submittedName>
        <fullName evidence="1">TIGR02757 family protein</fullName>
    </submittedName>
</protein>
<accession>A0A953LXY6</accession>
<dbReference type="InterPro" id="IPR023170">
    <property type="entry name" value="HhH_base_excis_C"/>
</dbReference>
<dbReference type="EMBL" id="JAIOIV010000115">
    <property type="protein sequence ID" value="MBZ0157456.1"/>
    <property type="molecule type" value="Genomic_DNA"/>
</dbReference>
<comment type="caution">
    <text evidence="1">The sequence shown here is derived from an EMBL/GenBank/DDBJ whole genome shotgun (WGS) entry which is preliminary data.</text>
</comment>